<reference evidence="1 2" key="1">
    <citation type="journal article" date="2021" name="Appl. Environ. Microbiol.">
        <title>Genetic linkage and physical mapping for an oyster mushroom Pleurotus cornucopiae and QTL analysis for the trait cap color.</title>
        <authorList>
            <person name="Zhang Y."/>
            <person name="Gao W."/>
            <person name="Sonnenberg A."/>
            <person name="Chen Q."/>
            <person name="Zhang J."/>
            <person name="Huang C."/>
        </authorList>
    </citation>
    <scope>NUCLEOTIDE SEQUENCE [LARGE SCALE GENOMIC DNA]</scope>
    <source>
        <strain evidence="1">CCMSSC00406</strain>
    </source>
</reference>
<evidence type="ECO:0000313" key="1">
    <source>
        <dbReference type="EMBL" id="KAG9224338.1"/>
    </source>
</evidence>
<accession>A0ACB7J4Q5</accession>
<sequence length="569" mass="60433">MTDESATASNEPKWGRVLICGGTDWSKLGRKASGKGDTEQAKPDLLEPHILRSLSNVKAVSIHTSCCGCHCVVLDTEGDAWLFGRNGFSALGVTGVDAVSESAPRRVKARELGGTKETKFVHAACGRNHTLLVGSEGQVWSAGANNVGQCGQTPCPEIQAFKLVSGFPAGEQIVQASAGINFSIALAKSGKVFAFGSAEKGQLGNGTTGERIMTGNKTVFDVYSDPIVIKELLGKEIVQISSGQQHTIALDSKGAVYAWGYNGYCRLGLGNQVDALKPKPVPQFAGPNEATMGAFVAAGPSNSVVVDKQSMYWMAGKWKNSGDGSSGSPYSSFRFMQDIMGCKISRATCGGVTHWALCPDDDGSTMTIAWGQNASNGELGLGPDEPKSATKPTRNNTLNGIDIFDIAAGQNTTLFLAKPNEKLSDLPRHPIDVEPPEVCIECNKDNGDDDPPLECDKLTLSRGHLMAKWRSVIKCDGPYHLKCLDPPLESVPDGEWFCPECIDDPGAPMVPHPQRKAKKGRAKAKAKAKPPSKTIEAEDMDEAEDEGETGGKRKASAKAKGGAAKKKRN</sequence>
<name>A0ACB7J4Q5_PLECO</name>
<evidence type="ECO:0000313" key="2">
    <source>
        <dbReference type="Proteomes" id="UP000824881"/>
    </source>
</evidence>
<dbReference type="EMBL" id="WQMT02000004">
    <property type="protein sequence ID" value="KAG9224338.1"/>
    <property type="molecule type" value="Genomic_DNA"/>
</dbReference>
<gene>
    <name evidence="1" type="ORF">CCMSSC00406_0004837</name>
</gene>
<comment type="caution">
    <text evidence="1">The sequence shown here is derived from an EMBL/GenBank/DDBJ whole genome shotgun (WGS) entry which is preliminary data.</text>
</comment>
<protein>
    <submittedName>
        <fullName evidence="1">Uncharacterized protein</fullName>
    </submittedName>
</protein>
<organism evidence="1 2">
    <name type="scientific">Pleurotus cornucopiae</name>
    <name type="common">Cornucopia mushroom</name>
    <dbReference type="NCBI Taxonomy" id="5321"/>
    <lineage>
        <taxon>Eukaryota</taxon>
        <taxon>Fungi</taxon>
        <taxon>Dikarya</taxon>
        <taxon>Basidiomycota</taxon>
        <taxon>Agaricomycotina</taxon>
        <taxon>Agaricomycetes</taxon>
        <taxon>Agaricomycetidae</taxon>
        <taxon>Agaricales</taxon>
        <taxon>Pleurotineae</taxon>
        <taxon>Pleurotaceae</taxon>
        <taxon>Pleurotus</taxon>
    </lineage>
</organism>
<keyword evidence="2" id="KW-1185">Reference proteome</keyword>
<dbReference type="Proteomes" id="UP000824881">
    <property type="component" value="Unassembled WGS sequence"/>
</dbReference>
<proteinExistence type="predicted"/>